<dbReference type="EMBL" id="AM087121">
    <property type="protein sequence ID" value="CAJ31569.1"/>
    <property type="molecule type" value="Genomic_DNA"/>
</dbReference>
<name>A7WKG9_9VIRU</name>
<organism evidence="1 2">
    <name type="scientific">Betalipothrixvirus pozzuoliense</name>
    <dbReference type="NCBI Taxonomy" id="346882"/>
    <lineage>
        <taxon>Viruses</taxon>
        <taxon>Adnaviria</taxon>
        <taxon>Zilligvirae</taxon>
        <taxon>Taleaviricota</taxon>
        <taxon>Tokiviricetes</taxon>
        <taxon>Ligamenvirales</taxon>
        <taxon>Lipothrixviridae</taxon>
        <taxon>Betalipothrixvirus</taxon>
    </lineage>
</organism>
<dbReference type="Proteomes" id="UP000001308">
    <property type="component" value="Segment"/>
</dbReference>
<protein>
    <submittedName>
        <fullName evidence="1">Uncharacterized protein</fullName>
    </submittedName>
</protein>
<dbReference type="RefSeq" id="YP_001604173.1">
    <property type="nucleotide sequence ID" value="NC_010152.1"/>
</dbReference>
<reference evidence="2" key="1">
    <citation type="journal article" date="2008" name="J. Virol.">
        <title>Structure of the acidianus filamentous virus 3 and comparative genomics of related archaeal lipothrixviruses.</title>
        <authorList>
            <person name="Vestergaard G."/>
            <person name="Aramayo R."/>
            <person name="Basta T."/>
            <person name="Haring M."/>
            <person name="Peng X."/>
            <person name="Brugger K."/>
            <person name="Chen L."/>
            <person name="Rachel R."/>
            <person name="Boisset N."/>
            <person name="Garrett R.A."/>
            <person name="Prangishvili D."/>
        </authorList>
    </citation>
    <scope>NUCLEOTIDE SEQUENCE [LARGE SCALE GENOMIC DNA]</scope>
</reference>
<evidence type="ECO:0000313" key="1">
    <source>
        <dbReference type="EMBL" id="CAJ31569.1"/>
    </source>
</evidence>
<dbReference type="GeneID" id="5797870"/>
<dbReference type="Gene3D" id="1.10.10.10">
    <property type="entry name" value="Winged helix-like DNA-binding domain superfamily/Winged helix DNA-binding domain"/>
    <property type="match status" value="1"/>
</dbReference>
<dbReference type="KEGG" id="vg:5797870"/>
<keyword evidence="2" id="KW-1185">Reference proteome</keyword>
<proteinExistence type="predicted"/>
<sequence>MEIQLSKGEKRILVKLLDEKQINISDGKVRRIVNSLTKKGLTEIKIIVDKDKSKLTDIAILTEKGEKIATELKLQKEIAEAYEFAIDLRYAYEIDKKGIDKIITTINTITELAQKIEDENEKKKALRAIYILTRRALKKIRIS</sequence>
<evidence type="ECO:0000313" key="2">
    <source>
        <dbReference type="Proteomes" id="UP000001308"/>
    </source>
</evidence>
<accession>A7WKG9</accession>
<dbReference type="OrthoDB" id="20554at10239"/>
<dbReference type="InterPro" id="IPR036388">
    <property type="entry name" value="WH-like_DNA-bd_sf"/>
</dbReference>